<gene>
    <name evidence="3" type="ORF">IW245_000543</name>
</gene>
<dbReference type="PRINTS" id="PR00080">
    <property type="entry name" value="SDRFAMILY"/>
</dbReference>
<dbReference type="Gene3D" id="3.40.50.720">
    <property type="entry name" value="NAD(P)-binding Rossmann-like Domain"/>
    <property type="match status" value="1"/>
</dbReference>
<evidence type="ECO:0000313" key="3">
    <source>
        <dbReference type="EMBL" id="MBG6134349.1"/>
    </source>
</evidence>
<evidence type="ECO:0000313" key="4">
    <source>
        <dbReference type="Proteomes" id="UP000622552"/>
    </source>
</evidence>
<dbReference type="PANTHER" id="PTHR43639:SF1">
    <property type="entry name" value="SHORT-CHAIN DEHYDROGENASE_REDUCTASE FAMILY PROTEIN"/>
    <property type="match status" value="1"/>
</dbReference>
<dbReference type="PROSITE" id="PS00061">
    <property type="entry name" value="ADH_SHORT"/>
    <property type="match status" value="1"/>
</dbReference>
<reference evidence="3" key="1">
    <citation type="submission" date="2020-11" db="EMBL/GenBank/DDBJ databases">
        <title>Sequencing the genomes of 1000 actinobacteria strains.</title>
        <authorList>
            <person name="Klenk H.-P."/>
        </authorList>
    </citation>
    <scope>NUCLEOTIDE SEQUENCE</scope>
    <source>
        <strain evidence="3">DSM 45356</strain>
    </source>
</reference>
<dbReference type="PANTHER" id="PTHR43639">
    <property type="entry name" value="OXIDOREDUCTASE, SHORT-CHAIN DEHYDROGENASE/REDUCTASE FAMILY (AFU_ORTHOLOGUE AFUA_5G02870)"/>
    <property type="match status" value="1"/>
</dbReference>
<evidence type="ECO:0000256" key="1">
    <source>
        <dbReference type="ARBA" id="ARBA00006484"/>
    </source>
</evidence>
<dbReference type="InterPro" id="IPR002347">
    <property type="entry name" value="SDR_fam"/>
</dbReference>
<proteinExistence type="inferred from homology"/>
<dbReference type="GO" id="GO:0016491">
    <property type="term" value="F:oxidoreductase activity"/>
    <property type="evidence" value="ECO:0007669"/>
    <property type="project" value="UniProtKB-KW"/>
</dbReference>
<dbReference type="NCBIfam" id="NF005559">
    <property type="entry name" value="PRK07231.1"/>
    <property type="match status" value="1"/>
</dbReference>
<dbReference type="FunFam" id="3.40.50.720:FF:000084">
    <property type="entry name" value="Short-chain dehydrogenase reductase"/>
    <property type="match status" value="1"/>
</dbReference>
<comment type="similarity">
    <text evidence="1">Belongs to the short-chain dehydrogenases/reductases (SDR) family.</text>
</comment>
<dbReference type="AlphaFoldDB" id="A0A8J7G9U0"/>
<dbReference type="InterPro" id="IPR036291">
    <property type="entry name" value="NAD(P)-bd_dom_sf"/>
</dbReference>
<organism evidence="3 4">
    <name type="scientific">Longispora fulva</name>
    <dbReference type="NCBI Taxonomy" id="619741"/>
    <lineage>
        <taxon>Bacteria</taxon>
        <taxon>Bacillati</taxon>
        <taxon>Actinomycetota</taxon>
        <taxon>Actinomycetes</taxon>
        <taxon>Micromonosporales</taxon>
        <taxon>Micromonosporaceae</taxon>
        <taxon>Longispora</taxon>
    </lineage>
</organism>
<dbReference type="SUPFAM" id="SSF51735">
    <property type="entry name" value="NAD(P)-binding Rossmann-fold domains"/>
    <property type="match status" value="1"/>
</dbReference>
<sequence>MTQRVAVVTGAGRGLGRAIARKLAAREYHVVAVDVAAEAADAVAGECGGTAVSGSVAEQDTWREVVDRAGRIDLLVNNAGVWEYTTLADTTAEQFHRVMGVNVLGTLLGTQACAPVIARQGGGAIVNLTSVVGHVVRPAFGIYPASKAAIVALTKQAALEYAAQGIRVNAVGPGMTRTEGTDGAFGATGDEEAALGRLVPLGRLGEPDDVADVVTFLASDDARYVSGQVLYVDGAVGEAAWRLLGAARARQ</sequence>
<evidence type="ECO:0000256" key="2">
    <source>
        <dbReference type="ARBA" id="ARBA00023002"/>
    </source>
</evidence>
<keyword evidence="4" id="KW-1185">Reference proteome</keyword>
<dbReference type="EMBL" id="JADOUF010000001">
    <property type="protein sequence ID" value="MBG6134349.1"/>
    <property type="molecule type" value="Genomic_DNA"/>
</dbReference>
<dbReference type="Proteomes" id="UP000622552">
    <property type="component" value="Unassembled WGS sequence"/>
</dbReference>
<keyword evidence="2" id="KW-0560">Oxidoreductase</keyword>
<comment type="caution">
    <text evidence="3">The sequence shown here is derived from an EMBL/GenBank/DDBJ whole genome shotgun (WGS) entry which is preliminary data.</text>
</comment>
<dbReference type="Pfam" id="PF13561">
    <property type="entry name" value="adh_short_C2"/>
    <property type="match status" value="1"/>
</dbReference>
<protein>
    <submittedName>
        <fullName evidence="3">NAD(P)-dependent dehydrogenase (Short-subunit alcohol dehydrogenase family)</fullName>
    </submittedName>
</protein>
<accession>A0A8J7G9U0</accession>
<dbReference type="PRINTS" id="PR00081">
    <property type="entry name" value="GDHRDH"/>
</dbReference>
<dbReference type="CDD" id="cd05233">
    <property type="entry name" value="SDR_c"/>
    <property type="match status" value="1"/>
</dbReference>
<dbReference type="RefSeq" id="WP_197001599.1">
    <property type="nucleotide sequence ID" value="NZ_BONS01000033.1"/>
</dbReference>
<dbReference type="InterPro" id="IPR020904">
    <property type="entry name" value="Sc_DH/Rdtase_CS"/>
</dbReference>
<name>A0A8J7G9U0_9ACTN</name>